<feature type="domain" description="Phosphatidic acid phosphatase type 2/haloperoxidase" evidence="7">
    <location>
        <begin position="188"/>
        <end position="325"/>
    </location>
</feature>
<proteinExistence type="predicted"/>
<dbReference type="OrthoDB" id="5784at2759"/>
<dbReference type="GO" id="GO:0070916">
    <property type="term" value="C:inositol phosphoceramide synthase complex"/>
    <property type="evidence" value="ECO:0007669"/>
    <property type="project" value="TreeGrafter"/>
</dbReference>
<dbReference type="EMBL" id="CAKXYY010000001">
    <property type="protein sequence ID" value="CAH2349998.1"/>
    <property type="molecule type" value="Genomic_DNA"/>
</dbReference>
<feature type="region of interest" description="Disordered" evidence="5">
    <location>
        <begin position="399"/>
        <end position="503"/>
    </location>
</feature>
<keyword evidence="9" id="KW-1185">Reference proteome</keyword>
<reference evidence="8" key="1">
    <citation type="submission" date="2022-03" db="EMBL/GenBank/DDBJ databases">
        <authorList>
            <person name="Legras J.-L."/>
            <person name="Devillers H."/>
            <person name="Grondin C."/>
        </authorList>
    </citation>
    <scope>NUCLEOTIDE SEQUENCE</scope>
    <source>
        <strain evidence="8">CLIB 1423</strain>
    </source>
</reference>
<sequence>MSLLRSPVVQKPYQLFHYYFLSEKRPGNTLSDLSFETNPKLTINQFLHRSWSYREILHYSFLSSIIFFVFIIFPANFFLKLLILSAFITCFIIPLTSQFFVHALPIFTWLALFFSAGKIPTSWKPAISVKVLPAMETILYGDNLSNVLATITSTLLDIWAWLPYGLLHFSAPFVVAAFIFVFAPPTSLRSYGFAFGYMNLLGVMIQILFPAAPPWYKNSHGLEPANYSMSGSPGGLARIDELLGVDMYTSTFSNSPVVFGAFPSLHSGCSVMDVLFLCWLFPKYTVLWWGYASWLWWSTMYLTHHYFIDLIGGAALSFIVFNYTKYMHLPVINHKLFCRWSYTQIERIDIINSDPLLNYSANYNQVEDIEMGTVDNNHSLPGANFSYFYNKSVANDMPRLGSRSRQQSRADLSEPSLAVGTSRLRSTSSLSLGAHNEEEEPARDDVETFSQSSMEHSSVPSVFDGENYNNERRNISSNASNSSLDELIEEPTPTNNKPDTRSR</sequence>
<evidence type="ECO:0000259" key="7">
    <source>
        <dbReference type="SMART" id="SM00014"/>
    </source>
</evidence>
<dbReference type="InterPro" id="IPR000326">
    <property type="entry name" value="PAP2/HPO"/>
</dbReference>
<protein>
    <submittedName>
        <fullName evidence="8">Inositol phosphorylceramide synthase</fullName>
    </submittedName>
</protein>
<dbReference type="CDD" id="cd03386">
    <property type="entry name" value="PAP2_Aur1_like"/>
    <property type="match status" value="1"/>
</dbReference>
<feature type="transmembrane region" description="Helical" evidence="6">
    <location>
        <begin position="161"/>
        <end position="182"/>
    </location>
</feature>
<dbReference type="GO" id="GO:0006676">
    <property type="term" value="P:mannosyl diphosphorylinositol ceramide metabolic process"/>
    <property type="evidence" value="ECO:0007669"/>
    <property type="project" value="TreeGrafter"/>
</dbReference>
<comment type="subcellular location">
    <subcellularLocation>
        <location evidence="1">Membrane</location>
        <topology evidence="1">Multi-pass membrane protein</topology>
    </subcellularLocation>
</comment>
<feature type="transmembrane region" description="Helical" evidence="6">
    <location>
        <begin position="81"/>
        <end position="114"/>
    </location>
</feature>
<accession>A0A9P0QJ00</accession>
<evidence type="ECO:0000256" key="4">
    <source>
        <dbReference type="ARBA" id="ARBA00023136"/>
    </source>
</evidence>
<gene>
    <name evidence="8" type="ORF">CLIB1423_01S00100</name>
</gene>
<evidence type="ECO:0000313" key="9">
    <source>
        <dbReference type="Proteomes" id="UP000837801"/>
    </source>
</evidence>
<dbReference type="InterPro" id="IPR052185">
    <property type="entry name" value="IPC_Synthase-Related"/>
</dbReference>
<name>A0A9P0QJ00_9ASCO</name>
<evidence type="ECO:0000256" key="5">
    <source>
        <dbReference type="SAM" id="MobiDB-lite"/>
    </source>
</evidence>
<feature type="transmembrane region" description="Helical" evidence="6">
    <location>
        <begin position="274"/>
        <end position="297"/>
    </location>
</feature>
<dbReference type="InterPro" id="IPR026841">
    <property type="entry name" value="Aur1/Ipt1"/>
</dbReference>
<evidence type="ECO:0000313" key="8">
    <source>
        <dbReference type="EMBL" id="CAH2349998.1"/>
    </source>
</evidence>
<dbReference type="PANTHER" id="PTHR31310:SF11">
    <property type="entry name" value="INOSITOL PHOSPHORYLCERAMIDE SYNTHASE CATALYTIC SUBUNIT AUR1"/>
    <property type="match status" value="1"/>
</dbReference>
<dbReference type="GO" id="GO:0030148">
    <property type="term" value="P:sphingolipid biosynthetic process"/>
    <property type="evidence" value="ECO:0007669"/>
    <property type="project" value="TreeGrafter"/>
</dbReference>
<dbReference type="SMART" id="SM00014">
    <property type="entry name" value="acidPPc"/>
    <property type="match status" value="1"/>
</dbReference>
<evidence type="ECO:0000256" key="3">
    <source>
        <dbReference type="ARBA" id="ARBA00022989"/>
    </source>
</evidence>
<dbReference type="AlphaFoldDB" id="A0A9P0QJ00"/>
<dbReference type="GO" id="GO:0016020">
    <property type="term" value="C:membrane"/>
    <property type="evidence" value="ECO:0007669"/>
    <property type="project" value="UniProtKB-SubCell"/>
</dbReference>
<feature type="compositionally biased region" description="Polar residues" evidence="5">
    <location>
        <begin position="448"/>
        <end position="460"/>
    </location>
</feature>
<keyword evidence="3 6" id="KW-1133">Transmembrane helix</keyword>
<feature type="transmembrane region" description="Helical" evidence="6">
    <location>
        <begin position="188"/>
        <end position="209"/>
    </location>
</feature>
<feature type="transmembrane region" description="Helical" evidence="6">
    <location>
        <begin position="56"/>
        <end position="75"/>
    </location>
</feature>
<keyword evidence="2 6" id="KW-0812">Transmembrane</keyword>
<dbReference type="PANTHER" id="PTHR31310">
    <property type="match status" value="1"/>
</dbReference>
<keyword evidence="4 6" id="KW-0472">Membrane</keyword>
<feature type="compositionally biased region" description="Low complexity" evidence="5">
    <location>
        <begin position="421"/>
        <end position="432"/>
    </location>
</feature>
<dbReference type="Proteomes" id="UP000837801">
    <property type="component" value="Unassembled WGS sequence"/>
</dbReference>
<evidence type="ECO:0000256" key="1">
    <source>
        <dbReference type="ARBA" id="ARBA00004141"/>
    </source>
</evidence>
<evidence type="ECO:0000256" key="6">
    <source>
        <dbReference type="SAM" id="Phobius"/>
    </source>
</evidence>
<organism evidence="8 9">
    <name type="scientific">[Candida] railenensis</name>
    <dbReference type="NCBI Taxonomy" id="45579"/>
    <lineage>
        <taxon>Eukaryota</taxon>
        <taxon>Fungi</taxon>
        <taxon>Dikarya</taxon>
        <taxon>Ascomycota</taxon>
        <taxon>Saccharomycotina</taxon>
        <taxon>Pichiomycetes</taxon>
        <taxon>Debaryomycetaceae</taxon>
        <taxon>Kurtzmaniella</taxon>
    </lineage>
</organism>
<comment type="caution">
    <text evidence="8">The sequence shown here is derived from an EMBL/GenBank/DDBJ whole genome shotgun (WGS) entry which is preliminary data.</text>
</comment>
<evidence type="ECO:0000256" key="2">
    <source>
        <dbReference type="ARBA" id="ARBA00022692"/>
    </source>
</evidence>
<dbReference type="Pfam" id="PF14378">
    <property type="entry name" value="PAP2_3"/>
    <property type="match status" value="1"/>
</dbReference>